<proteinExistence type="predicted"/>
<dbReference type="RefSeq" id="WP_028529554.1">
    <property type="nucleotide sequence ID" value="NZ_CABLBR010000027.1"/>
</dbReference>
<gene>
    <name evidence="2" type="ORF">NQ502_12070</name>
</gene>
<dbReference type="SUPFAM" id="SSF51735">
    <property type="entry name" value="NAD(P)-binding Rossmann-fold domains"/>
    <property type="match status" value="1"/>
</dbReference>
<feature type="domain" description="2,4-diaminopentanoate dehydrogenase C-terminal" evidence="1">
    <location>
        <begin position="142"/>
        <end position="307"/>
    </location>
</feature>
<dbReference type="InterPro" id="IPR045760">
    <property type="entry name" value="DAP_DH_C"/>
</dbReference>
<dbReference type="Proteomes" id="UP001060164">
    <property type="component" value="Chromosome"/>
</dbReference>
<accession>A0ABY5VCE7</accession>
<keyword evidence="3" id="KW-1185">Reference proteome</keyword>
<reference evidence="2" key="1">
    <citation type="journal article" date="2022" name="Cell">
        <title>Design, construction, and in vivo augmentation of a complex gut microbiome.</title>
        <authorList>
            <person name="Cheng A.G."/>
            <person name="Ho P.Y."/>
            <person name="Aranda-Diaz A."/>
            <person name="Jain S."/>
            <person name="Yu F.B."/>
            <person name="Meng X."/>
            <person name="Wang M."/>
            <person name="Iakiviak M."/>
            <person name="Nagashima K."/>
            <person name="Zhao A."/>
            <person name="Murugkar P."/>
            <person name="Patil A."/>
            <person name="Atabakhsh K."/>
            <person name="Weakley A."/>
            <person name="Yan J."/>
            <person name="Brumbaugh A.R."/>
            <person name="Higginbottom S."/>
            <person name="Dimas A."/>
            <person name="Shiver A.L."/>
            <person name="Deutschbauer A."/>
            <person name="Neff N."/>
            <person name="Sonnenburg J.L."/>
            <person name="Huang K.C."/>
            <person name="Fischbach M.A."/>
        </authorList>
    </citation>
    <scope>NUCLEOTIDE SEQUENCE</scope>
    <source>
        <strain evidence="2">DSM 19829</strain>
    </source>
</reference>
<sequence>MNRKVRIIQIGYGKMGCRIVSYMIESGADIIGIFDADPLKTGSFIPGCDDKLKIEPVDGIEERIKQLRPDCAIVATKSLMRDVRDTILKCVEYGVSVVTTCDEALYPWTSSPAITKEIDLAAKAHACTVSSSGFPDLAYCSMIAATCGAAHRITAITGQASYNVDDYGIALARHHGVGLTEEEFHREIGSRNHITDVEQRRLINSGEFTAIPMWNANCWLCAKLGLTIRSHRQINLPIIAAKEVYSSTMVRVIRKGETLGMSAKAVAETEEGIRLETESIGKVYETGEEDTNDWMIHGDPDIRVSNANIHNEEMICSLVVSRIVDTLNGPFGFVTSDHFQPATFLLNPINTYIRNMD</sequence>
<name>A0ABY5VCE7_9FIRM</name>
<dbReference type="CDD" id="cd24146">
    <property type="entry name" value="nat-AmDH_N_like"/>
    <property type="match status" value="1"/>
</dbReference>
<organism evidence="2 3">
    <name type="scientific">Ruminococcus gauvreauii</name>
    <dbReference type="NCBI Taxonomy" id="438033"/>
    <lineage>
        <taxon>Bacteria</taxon>
        <taxon>Bacillati</taxon>
        <taxon>Bacillota</taxon>
        <taxon>Clostridia</taxon>
        <taxon>Eubacteriales</taxon>
        <taxon>Oscillospiraceae</taxon>
        <taxon>Ruminococcus</taxon>
    </lineage>
</organism>
<dbReference type="Gene3D" id="3.40.50.720">
    <property type="entry name" value="NAD(P)-binding Rossmann-like Domain"/>
    <property type="match status" value="1"/>
</dbReference>
<evidence type="ECO:0000313" key="2">
    <source>
        <dbReference type="EMBL" id="UWP58125.1"/>
    </source>
</evidence>
<protein>
    <recommendedName>
        <fullName evidence="1">2,4-diaminopentanoate dehydrogenase C-terminal domain-containing protein</fullName>
    </recommendedName>
</protein>
<evidence type="ECO:0000313" key="3">
    <source>
        <dbReference type="Proteomes" id="UP001060164"/>
    </source>
</evidence>
<evidence type="ECO:0000259" key="1">
    <source>
        <dbReference type="Pfam" id="PF19328"/>
    </source>
</evidence>
<dbReference type="InterPro" id="IPR036291">
    <property type="entry name" value="NAD(P)-bd_dom_sf"/>
</dbReference>
<dbReference type="Pfam" id="PF19328">
    <property type="entry name" value="DAP_DH_C"/>
    <property type="match status" value="1"/>
</dbReference>
<dbReference type="EMBL" id="CP102290">
    <property type="protein sequence ID" value="UWP58125.1"/>
    <property type="molecule type" value="Genomic_DNA"/>
</dbReference>